<dbReference type="InterPro" id="IPR018391">
    <property type="entry name" value="PQQ_b-propeller_rpt"/>
</dbReference>
<evidence type="ECO:0000256" key="1">
    <source>
        <dbReference type="SAM" id="MobiDB-lite"/>
    </source>
</evidence>
<reference evidence="3" key="2">
    <citation type="submission" date="2020-09" db="EMBL/GenBank/DDBJ databases">
        <authorList>
            <person name="Sun Q."/>
            <person name="Zhou Y."/>
        </authorList>
    </citation>
    <scope>NUCLEOTIDE SEQUENCE</scope>
    <source>
        <strain evidence="3">CGMCC 4.7403</strain>
    </source>
</reference>
<comment type="caution">
    <text evidence="3">The sequence shown here is derived from an EMBL/GenBank/DDBJ whole genome shotgun (WGS) entry which is preliminary data.</text>
</comment>
<feature type="domain" description="Pyrrolo-quinoline quinone repeat" evidence="2">
    <location>
        <begin position="139"/>
        <end position="290"/>
    </location>
</feature>
<proteinExistence type="predicted"/>
<dbReference type="PANTHER" id="PTHR34512">
    <property type="entry name" value="CELL SURFACE PROTEIN"/>
    <property type="match status" value="1"/>
</dbReference>
<evidence type="ECO:0000313" key="4">
    <source>
        <dbReference type="Proteomes" id="UP000603227"/>
    </source>
</evidence>
<organism evidence="3 4">
    <name type="scientific">Streptomyces capitiformicae</name>
    <dbReference type="NCBI Taxonomy" id="2014920"/>
    <lineage>
        <taxon>Bacteria</taxon>
        <taxon>Bacillati</taxon>
        <taxon>Actinomycetota</taxon>
        <taxon>Actinomycetes</taxon>
        <taxon>Kitasatosporales</taxon>
        <taxon>Streptomycetaceae</taxon>
        <taxon>Streptomyces</taxon>
    </lineage>
</organism>
<dbReference type="InterPro" id="IPR011047">
    <property type="entry name" value="Quinoprotein_ADH-like_sf"/>
</dbReference>
<dbReference type="Gene3D" id="2.130.10.10">
    <property type="entry name" value="YVTN repeat-like/Quinoprotein amine dehydrogenase"/>
    <property type="match status" value="2"/>
</dbReference>
<sequence length="443" mass="47482">MPITIRQAFGRKSTASLTALNTSQGAAEQLRGGNDVDSRAGHAVSRRQVFRLAGTGLGLAVFGAGLVGCGPEDEVAVPGDSPTPGGDKNGDSFTTPPPGTAPKPLWQAAAANKDAAGTEALAVIGDLVLVAGDPLVGRDIASGKARWTRTGVTTPGAKLIVGGGTLYLASAEYDGDVVGLDPATGKETWRSRLGKEYEQPRPIAADDRHVYVLAGKLEKGFPTPDNVIAAIDTTSGKIAWREQRDTGTEEYGITASVIGERLVYTDFRKNLTVRDTATGRQLWTKKLSKSNYRHVALHKDLVILAEGRQLRALELAGGKERWSLATEEFSTFRDPYVLDGVLYASDTARGMWAVDPGTGKQIWHNEDLQESTQAWQFAKVGDTVYGATEFDKDGGVHAFDAKSGKLRWTYNDNTGNLQQWYVVAAGNRLAVMHGKRIYALPAV</sequence>
<dbReference type="AlphaFoldDB" id="A0A918ZF96"/>
<dbReference type="PANTHER" id="PTHR34512:SF30">
    <property type="entry name" value="OUTER MEMBRANE PROTEIN ASSEMBLY FACTOR BAMB"/>
    <property type="match status" value="1"/>
</dbReference>
<gene>
    <name evidence="3" type="ORF">GCM10017771_71740</name>
</gene>
<dbReference type="Proteomes" id="UP000603227">
    <property type="component" value="Unassembled WGS sequence"/>
</dbReference>
<keyword evidence="4" id="KW-1185">Reference proteome</keyword>
<accession>A0A918ZF96</accession>
<dbReference type="SMART" id="SM00564">
    <property type="entry name" value="PQQ"/>
    <property type="match status" value="6"/>
</dbReference>
<dbReference type="InterPro" id="IPR002372">
    <property type="entry name" value="PQQ_rpt_dom"/>
</dbReference>
<evidence type="ECO:0000313" key="3">
    <source>
        <dbReference type="EMBL" id="GHE50048.1"/>
    </source>
</evidence>
<dbReference type="Pfam" id="PF13360">
    <property type="entry name" value="PQQ_2"/>
    <property type="match status" value="1"/>
</dbReference>
<reference evidence="3" key="1">
    <citation type="journal article" date="2014" name="Int. J. Syst. Evol. Microbiol.">
        <title>Complete genome sequence of Corynebacterium casei LMG S-19264T (=DSM 44701T), isolated from a smear-ripened cheese.</title>
        <authorList>
            <consortium name="US DOE Joint Genome Institute (JGI-PGF)"/>
            <person name="Walter F."/>
            <person name="Albersmeier A."/>
            <person name="Kalinowski J."/>
            <person name="Ruckert C."/>
        </authorList>
    </citation>
    <scope>NUCLEOTIDE SEQUENCE</scope>
    <source>
        <strain evidence="3">CGMCC 4.7403</strain>
    </source>
</reference>
<dbReference type="InterPro" id="IPR015943">
    <property type="entry name" value="WD40/YVTN_repeat-like_dom_sf"/>
</dbReference>
<feature type="region of interest" description="Disordered" evidence="1">
    <location>
        <begin position="73"/>
        <end position="103"/>
    </location>
</feature>
<dbReference type="SUPFAM" id="SSF50998">
    <property type="entry name" value="Quinoprotein alcohol dehydrogenase-like"/>
    <property type="match status" value="1"/>
</dbReference>
<evidence type="ECO:0000259" key="2">
    <source>
        <dbReference type="Pfam" id="PF13360"/>
    </source>
</evidence>
<protein>
    <recommendedName>
        <fullName evidence="2">Pyrrolo-quinoline quinone repeat domain-containing protein</fullName>
    </recommendedName>
</protein>
<dbReference type="EMBL" id="BNAT01000034">
    <property type="protein sequence ID" value="GHE50048.1"/>
    <property type="molecule type" value="Genomic_DNA"/>
</dbReference>
<name>A0A918ZF96_9ACTN</name>